<dbReference type="PANTHER" id="PTHR46623:SF6">
    <property type="entry name" value="ALPHA_BETA-HYDROLASES SUPERFAMILY PROTEIN"/>
    <property type="match status" value="1"/>
</dbReference>
<dbReference type="STRING" id="2017.SAMN05444320_101813"/>
<dbReference type="RefSeq" id="WP_073479901.1">
    <property type="nucleotide sequence ID" value="NZ_FQVN01000001.1"/>
</dbReference>
<dbReference type="InterPro" id="IPR002925">
    <property type="entry name" value="Dienelactn_hydro"/>
</dbReference>
<protein>
    <submittedName>
        <fullName evidence="2">Carboxymethylenebutenolidase</fullName>
    </submittedName>
</protein>
<feature type="domain" description="Dienelactone hydrolase" evidence="1">
    <location>
        <begin position="20"/>
        <end position="232"/>
    </location>
</feature>
<evidence type="ECO:0000259" key="1">
    <source>
        <dbReference type="Pfam" id="PF01738"/>
    </source>
</evidence>
<keyword evidence="3" id="KW-1185">Reference proteome</keyword>
<dbReference type="InterPro" id="IPR051049">
    <property type="entry name" value="Dienelactone_hydrolase-like"/>
</dbReference>
<dbReference type="Gene3D" id="3.40.50.1820">
    <property type="entry name" value="alpha/beta hydrolase"/>
    <property type="match status" value="1"/>
</dbReference>
<dbReference type="SUPFAM" id="SSF53474">
    <property type="entry name" value="alpha/beta-Hydrolases"/>
    <property type="match status" value="1"/>
</dbReference>
<reference evidence="2 3" key="1">
    <citation type="submission" date="2016-11" db="EMBL/GenBank/DDBJ databases">
        <authorList>
            <person name="Jaros S."/>
            <person name="Januszkiewicz K."/>
            <person name="Wedrychowicz H."/>
        </authorList>
    </citation>
    <scope>NUCLEOTIDE SEQUENCE [LARGE SCALE GENOMIC DNA]</scope>
    <source>
        <strain evidence="2 3">DSM 44523</strain>
    </source>
</reference>
<accession>A0A1M4VM42</accession>
<name>A0A1M4VM42_STRHI</name>
<organism evidence="2 3">
    <name type="scientific">Streptoalloteichus hindustanus</name>
    <dbReference type="NCBI Taxonomy" id="2017"/>
    <lineage>
        <taxon>Bacteria</taxon>
        <taxon>Bacillati</taxon>
        <taxon>Actinomycetota</taxon>
        <taxon>Actinomycetes</taxon>
        <taxon>Pseudonocardiales</taxon>
        <taxon>Pseudonocardiaceae</taxon>
        <taxon>Streptoalloteichus</taxon>
    </lineage>
</organism>
<dbReference type="InterPro" id="IPR029058">
    <property type="entry name" value="AB_hydrolase_fold"/>
</dbReference>
<dbReference type="AlphaFoldDB" id="A0A1M4VM42"/>
<dbReference type="OrthoDB" id="188362at2"/>
<dbReference type="Proteomes" id="UP000184501">
    <property type="component" value="Unassembled WGS sequence"/>
</dbReference>
<proteinExistence type="predicted"/>
<gene>
    <name evidence="2" type="ORF">SAMN05444320_101813</name>
</gene>
<dbReference type="EMBL" id="FQVN01000001">
    <property type="protein sequence ID" value="SHE69925.1"/>
    <property type="molecule type" value="Genomic_DNA"/>
</dbReference>
<evidence type="ECO:0000313" key="3">
    <source>
        <dbReference type="Proteomes" id="UP000184501"/>
    </source>
</evidence>
<sequence length="234" mass="24638">MTEIRTETFPLTDGSELRLTVAEPETAVRGGLVVLHEARGVTDAVRGLVSSLAQEGWLAVVPHLYHRDGADELDAADGDDRVRDQVNRLSGESVLADTDASFVWLAERGVRDDQMGVVGYGLGGSVAMVVAASRSLGAAVTIGGGGILSPVSEGLPSLVDVAGELTCPWLGIYTEADPSIPHEDVEKLREAAAAAGVATDVVRYPAPVDPAEDDAKAAADAWQRTLNWFDSHLR</sequence>
<dbReference type="Pfam" id="PF01738">
    <property type="entry name" value="DLH"/>
    <property type="match status" value="1"/>
</dbReference>
<dbReference type="GO" id="GO:0016787">
    <property type="term" value="F:hydrolase activity"/>
    <property type="evidence" value="ECO:0007669"/>
    <property type="project" value="InterPro"/>
</dbReference>
<dbReference type="PANTHER" id="PTHR46623">
    <property type="entry name" value="CARBOXYMETHYLENEBUTENOLIDASE-RELATED"/>
    <property type="match status" value="1"/>
</dbReference>
<evidence type="ECO:0000313" key="2">
    <source>
        <dbReference type="EMBL" id="SHE69925.1"/>
    </source>
</evidence>